<organism evidence="1 2">
    <name type="scientific">Duganella vulcania</name>
    <dbReference type="NCBI Taxonomy" id="2692166"/>
    <lineage>
        <taxon>Bacteria</taxon>
        <taxon>Pseudomonadati</taxon>
        <taxon>Pseudomonadota</taxon>
        <taxon>Betaproteobacteria</taxon>
        <taxon>Burkholderiales</taxon>
        <taxon>Oxalobacteraceae</taxon>
        <taxon>Telluria group</taxon>
        <taxon>Duganella</taxon>
    </lineage>
</organism>
<dbReference type="AlphaFoldDB" id="A0A845FYX4"/>
<name>A0A845FYX4_9BURK</name>
<gene>
    <name evidence="1" type="ORF">GTP91_01290</name>
</gene>
<protein>
    <submittedName>
        <fullName evidence="1">Uncharacterized protein</fullName>
    </submittedName>
</protein>
<sequence>MARIAKRGAAVAASGPIDISCGGIVIRSSVPTARQLVRARGEGRRTAIMLVEAADDMAVEPGTPVFSLDSLDPELVIRELDGRAAKGYFKAGRFIEVL</sequence>
<dbReference type="RefSeq" id="WP_161095135.1">
    <property type="nucleotide sequence ID" value="NZ_WWCW01000002.1"/>
</dbReference>
<comment type="caution">
    <text evidence="1">The sequence shown here is derived from an EMBL/GenBank/DDBJ whole genome shotgun (WGS) entry which is preliminary data.</text>
</comment>
<evidence type="ECO:0000313" key="1">
    <source>
        <dbReference type="EMBL" id="MYM85806.1"/>
    </source>
</evidence>
<reference evidence="1 2" key="1">
    <citation type="submission" date="2020-01" db="EMBL/GenBank/DDBJ databases">
        <title>Novel species isolated from a subtropical stream in China.</title>
        <authorList>
            <person name="Lu H."/>
        </authorList>
    </citation>
    <scope>NUCLEOTIDE SEQUENCE [LARGE SCALE GENOMIC DNA]</scope>
    <source>
        <strain evidence="1 2">FT82W</strain>
    </source>
</reference>
<proteinExistence type="predicted"/>
<dbReference type="Proteomes" id="UP000470302">
    <property type="component" value="Unassembled WGS sequence"/>
</dbReference>
<accession>A0A845FYX4</accession>
<evidence type="ECO:0000313" key="2">
    <source>
        <dbReference type="Proteomes" id="UP000470302"/>
    </source>
</evidence>
<dbReference type="EMBL" id="WWCW01000002">
    <property type="protein sequence ID" value="MYM85806.1"/>
    <property type="molecule type" value="Genomic_DNA"/>
</dbReference>